<dbReference type="EMBL" id="JACGCI010000031">
    <property type="protein sequence ID" value="KAF6755067.1"/>
    <property type="molecule type" value="Genomic_DNA"/>
</dbReference>
<feature type="region of interest" description="Disordered" evidence="1">
    <location>
        <begin position="82"/>
        <end position="112"/>
    </location>
</feature>
<evidence type="ECO:0000256" key="1">
    <source>
        <dbReference type="SAM" id="MobiDB-lite"/>
    </source>
</evidence>
<feature type="region of interest" description="Disordered" evidence="1">
    <location>
        <begin position="1"/>
        <end position="42"/>
    </location>
</feature>
<dbReference type="Proteomes" id="UP000521943">
    <property type="component" value="Unassembled WGS sequence"/>
</dbReference>
<accession>A0A8H6HZC9</accession>
<reference evidence="2 3" key="1">
    <citation type="submission" date="2020-07" db="EMBL/GenBank/DDBJ databases">
        <title>Comparative genomics of pyrophilous fungi reveals a link between fire events and developmental genes.</title>
        <authorList>
            <consortium name="DOE Joint Genome Institute"/>
            <person name="Steindorff A.S."/>
            <person name="Carver A."/>
            <person name="Calhoun S."/>
            <person name="Stillman K."/>
            <person name="Liu H."/>
            <person name="Lipzen A."/>
            <person name="Pangilinan J."/>
            <person name="Labutti K."/>
            <person name="Bruns T.D."/>
            <person name="Grigoriev I.V."/>
        </authorList>
    </citation>
    <scope>NUCLEOTIDE SEQUENCE [LARGE SCALE GENOMIC DNA]</scope>
    <source>
        <strain evidence="2 3">CBS 144469</strain>
    </source>
</reference>
<evidence type="ECO:0000313" key="2">
    <source>
        <dbReference type="EMBL" id="KAF6755067.1"/>
    </source>
</evidence>
<feature type="compositionally biased region" description="Polar residues" evidence="1">
    <location>
        <begin position="22"/>
        <end position="40"/>
    </location>
</feature>
<organism evidence="2 3">
    <name type="scientific">Ephemerocybe angulata</name>
    <dbReference type="NCBI Taxonomy" id="980116"/>
    <lineage>
        <taxon>Eukaryota</taxon>
        <taxon>Fungi</taxon>
        <taxon>Dikarya</taxon>
        <taxon>Basidiomycota</taxon>
        <taxon>Agaricomycotina</taxon>
        <taxon>Agaricomycetes</taxon>
        <taxon>Agaricomycetidae</taxon>
        <taxon>Agaricales</taxon>
        <taxon>Agaricineae</taxon>
        <taxon>Psathyrellaceae</taxon>
        <taxon>Ephemerocybe</taxon>
    </lineage>
</organism>
<protein>
    <submittedName>
        <fullName evidence="2">Uncharacterized protein</fullName>
    </submittedName>
</protein>
<sequence length="295" mass="32726">MPQAPRTHLPSPPHFPDHQKSNFRFSSSFPTVHNHSTSSAGPPRLRVTLILSKPDHKTLKSILRTSIYRVHGSPCSRELLATQHRPPDADIPSSPSYVAHDPRVNLPRSPDFDTSSLGMARTIRSPHPAAPSHFNTKSRAYSSFRRRKAYNHVRTKNFVFPGVDMLCLGYWSLGHSPHAPNRPDISMIRLRFNGHAHPIHDLFMSRIRINGHDFLGSFWTPAVPVHDLSGPNSENSILIFLAALITIRRACARLARLSVPKMTMQVKLLRLALGASADSILPAALALLSSIAATL</sequence>
<proteinExistence type="predicted"/>
<dbReference type="AlphaFoldDB" id="A0A8H6HZC9"/>
<gene>
    <name evidence="2" type="ORF">DFP72DRAFT_1122637</name>
</gene>
<comment type="caution">
    <text evidence="2">The sequence shown here is derived from an EMBL/GenBank/DDBJ whole genome shotgun (WGS) entry which is preliminary data.</text>
</comment>
<keyword evidence="3" id="KW-1185">Reference proteome</keyword>
<name>A0A8H6HZC9_9AGAR</name>
<evidence type="ECO:0000313" key="3">
    <source>
        <dbReference type="Proteomes" id="UP000521943"/>
    </source>
</evidence>